<dbReference type="AlphaFoldDB" id="A0AAD3MLN5"/>
<proteinExistence type="predicted"/>
<feature type="region of interest" description="Disordered" evidence="1">
    <location>
        <begin position="1"/>
        <end position="74"/>
    </location>
</feature>
<feature type="compositionally biased region" description="Basic and acidic residues" evidence="1">
    <location>
        <begin position="1"/>
        <end position="53"/>
    </location>
</feature>
<evidence type="ECO:0000313" key="3">
    <source>
        <dbReference type="Proteomes" id="UP001279410"/>
    </source>
</evidence>
<keyword evidence="3" id="KW-1185">Reference proteome</keyword>
<feature type="region of interest" description="Disordered" evidence="1">
    <location>
        <begin position="94"/>
        <end position="125"/>
    </location>
</feature>
<protein>
    <submittedName>
        <fullName evidence="2">Uncharacterized protein</fullName>
    </submittedName>
</protein>
<comment type="caution">
    <text evidence="2">The sequence shown here is derived from an EMBL/GenBank/DDBJ whole genome shotgun (WGS) entry which is preliminary data.</text>
</comment>
<reference evidence="2" key="1">
    <citation type="submission" date="2022-08" db="EMBL/GenBank/DDBJ databases">
        <title>Genome sequencing of akame (Lates japonicus).</title>
        <authorList>
            <person name="Hashiguchi Y."/>
            <person name="Takahashi H."/>
        </authorList>
    </citation>
    <scope>NUCLEOTIDE SEQUENCE</scope>
    <source>
        <strain evidence="2">Kochi</strain>
    </source>
</reference>
<gene>
    <name evidence="2" type="ORF">AKAME5_002860000</name>
</gene>
<dbReference type="Proteomes" id="UP001279410">
    <property type="component" value="Unassembled WGS sequence"/>
</dbReference>
<name>A0AAD3MLN5_LATJO</name>
<organism evidence="2 3">
    <name type="scientific">Lates japonicus</name>
    <name type="common">Japanese lates</name>
    <dbReference type="NCBI Taxonomy" id="270547"/>
    <lineage>
        <taxon>Eukaryota</taxon>
        <taxon>Metazoa</taxon>
        <taxon>Chordata</taxon>
        <taxon>Craniata</taxon>
        <taxon>Vertebrata</taxon>
        <taxon>Euteleostomi</taxon>
        <taxon>Actinopterygii</taxon>
        <taxon>Neopterygii</taxon>
        <taxon>Teleostei</taxon>
        <taxon>Neoteleostei</taxon>
        <taxon>Acanthomorphata</taxon>
        <taxon>Carangaria</taxon>
        <taxon>Carangaria incertae sedis</taxon>
        <taxon>Centropomidae</taxon>
        <taxon>Lates</taxon>
    </lineage>
</organism>
<evidence type="ECO:0000256" key="1">
    <source>
        <dbReference type="SAM" id="MobiDB-lite"/>
    </source>
</evidence>
<dbReference type="EMBL" id="BRZM01004235">
    <property type="protein sequence ID" value="GLD55776.1"/>
    <property type="molecule type" value="Genomic_DNA"/>
</dbReference>
<accession>A0AAD3MLN5</accession>
<feature type="compositionally biased region" description="Basic and acidic residues" evidence="1">
    <location>
        <begin position="108"/>
        <end position="125"/>
    </location>
</feature>
<evidence type="ECO:0000313" key="2">
    <source>
        <dbReference type="EMBL" id="GLD55776.1"/>
    </source>
</evidence>
<sequence length="174" mass="19326">MYKERQRDRERESDGCSTGGEKKKREDEEEARSVKECDDERGRRPQRESERRLGTTRNHLMVPTGSPGHTLTHTDLGYHLRTHRQIHIDIRAVQQQDAAGDGGPRGPGRRDVNRRSPGDHGGRVDDLLLMGQEQGVPCHPSCSPPPLLLLLLLLPLYRPARPSLSSGSGSESGG</sequence>